<reference evidence="3 4" key="1">
    <citation type="submission" date="2020-08" db="EMBL/GenBank/DDBJ databases">
        <authorList>
            <person name="Ramaprasad A."/>
        </authorList>
    </citation>
    <scope>NUCLEOTIDE SEQUENCE [LARGE SCALE GENOMIC DNA]</scope>
</reference>
<dbReference type="InterPro" id="IPR006477">
    <property type="entry name" value="Yir_bir_cir"/>
</dbReference>
<keyword evidence="2" id="KW-0472">Membrane</keyword>
<evidence type="ECO:0000256" key="1">
    <source>
        <dbReference type="SAM" id="MobiDB-lite"/>
    </source>
</evidence>
<feature type="transmembrane region" description="Helical" evidence="2">
    <location>
        <begin position="782"/>
        <end position="802"/>
    </location>
</feature>
<feature type="compositionally biased region" description="Basic and acidic residues" evidence="1">
    <location>
        <begin position="399"/>
        <end position="409"/>
    </location>
</feature>
<evidence type="ECO:0000313" key="4">
    <source>
        <dbReference type="Proteomes" id="UP000515308"/>
    </source>
</evidence>
<feature type="compositionally biased region" description="Gly residues" evidence="1">
    <location>
        <begin position="418"/>
        <end position="427"/>
    </location>
</feature>
<dbReference type="EMBL" id="LR865375">
    <property type="protein sequence ID" value="CAD2099598.1"/>
    <property type="molecule type" value="Genomic_DNA"/>
</dbReference>
<feature type="compositionally biased region" description="Pro residues" evidence="1">
    <location>
        <begin position="358"/>
        <end position="371"/>
    </location>
</feature>
<feature type="compositionally biased region" description="Polar residues" evidence="1">
    <location>
        <begin position="335"/>
        <end position="344"/>
    </location>
</feature>
<feature type="compositionally biased region" description="Polar residues" evidence="1">
    <location>
        <begin position="566"/>
        <end position="575"/>
    </location>
</feature>
<proteinExistence type="predicted"/>
<accession>A0A6V7SMA6</accession>
<gene>
    <name evidence="3" type="ORF">PVLDE_1300210</name>
</gene>
<feature type="region of interest" description="Disordered" evidence="1">
    <location>
        <begin position="566"/>
        <end position="630"/>
    </location>
</feature>
<dbReference type="Pfam" id="PF06022">
    <property type="entry name" value="Cir_Bir_Yir"/>
    <property type="match status" value="1"/>
</dbReference>
<protein>
    <submittedName>
        <fullName evidence="3">PIR protein CIR protein</fullName>
    </submittedName>
</protein>
<keyword evidence="2" id="KW-0812">Transmembrane</keyword>
<sequence>MANEACKLLREIDGYFKNGIVDVAKFDNSNLFEYKCPYDRINKKYRNCENNNERINALGGYFHGKLSKMADKLNGKGDNGNRHIEIFIMWLSDKLYKLEENKIKNVEEFYQKHLEKYMPNFNYWNLLNSKKEYKRANVWYMSELYRLLNCICNIVIEYKKNKNNKKIEQISSQCYKEFKNVYNNVNNCYSYFHLLKYLKSIYDDIRNDAIKKAAAKKSTIKQNVIRSGIKRTISLPPNTKLSEVLEYVMKASTISLIDLTPSDWNQRFLDVSDQIVDFHTQKCVNSYSELVEEVKKQERESKNRQKAHPQAESDKSGKEVNQISPEGQKDANPENFEQTQQPPSEGQKPHDQSESVKPPIPSLPQAQPEPPSASQKSETSPQSGTKDSGTQKGNSDTEGGEKEDPDRGKGGTNNLSGSTGGGPGSGTGDTSDGASGGQVGTDSGSDSQGGSSNQRDSVDGPKASGDQVPTHPSGASNGYLPRNWGISLNLTSYIPSGSGIYQSSKNILTSATNKISDVYSSTVGIVKGAYDKTVATVKNAYTASTNYISGAVSGITNQFNPFGTFQLSDDQSGSNSLGGGMDTSDQSQLKSPPPPPSPSSPVTPLDSPTPLDPQPLSDSSSPKSIDSQTRFTQIHKCQAQQITPTDGNIGSQTPLFGQGTLTISGSNPSNTKNENLITVAKVKVKEAPSIWCIGPNNKCGITGISIIVISISIVLTIMYKYLSLGCTSKSKRKKSMKKVINSIGGKRPVQIIIKSFNTKKMISPIISPVRGEKKSSLNIYKLMQADPVPFINLFFLLIFFVYKRQLNYLEL</sequence>
<dbReference type="VEuPathDB" id="PlasmoDB:PVLDE_1300210"/>
<feature type="region of interest" description="Disordered" evidence="1">
    <location>
        <begin position="295"/>
        <end position="481"/>
    </location>
</feature>
<feature type="transmembrane region" description="Helical" evidence="2">
    <location>
        <begin position="700"/>
        <end position="722"/>
    </location>
</feature>
<dbReference type="Proteomes" id="UP000515308">
    <property type="component" value="Chromosome PVLDE_13"/>
</dbReference>
<feature type="compositionally biased region" description="Pro residues" evidence="1">
    <location>
        <begin position="591"/>
        <end position="601"/>
    </location>
</feature>
<feature type="compositionally biased region" description="Basic and acidic residues" evidence="1">
    <location>
        <begin position="295"/>
        <end position="318"/>
    </location>
</feature>
<feature type="compositionally biased region" description="Polar residues" evidence="1">
    <location>
        <begin position="379"/>
        <end position="397"/>
    </location>
</feature>
<evidence type="ECO:0000256" key="2">
    <source>
        <dbReference type="SAM" id="Phobius"/>
    </source>
</evidence>
<name>A0A6V7SMA6_PLAVN</name>
<feature type="compositionally biased region" description="Low complexity" evidence="1">
    <location>
        <begin position="602"/>
        <end position="628"/>
    </location>
</feature>
<organism evidence="3 4">
    <name type="scientific">Plasmodium vinckei lentum</name>
    <dbReference type="NCBI Taxonomy" id="138297"/>
    <lineage>
        <taxon>Eukaryota</taxon>
        <taxon>Sar</taxon>
        <taxon>Alveolata</taxon>
        <taxon>Apicomplexa</taxon>
        <taxon>Aconoidasida</taxon>
        <taxon>Haemosporida</taxon>
        <taxon>Plasmodiidae</taxon>
        <taxon>Plasmodium</taxon>
        <taxon>Plasmodium (Vinckeia)</taxon>
    </lineage>
</organism>
<keyword evidence="2" id="KW-1133">Transmembrane helix</keyword>
<evidence type="ECO:0000313" key="3">
    <source>
        <dbReference type="EMBL" id="CAD2099598.1"/>
    </source>
</evidence>
<dbReference type="AlphaFoldDB" id="A0A6V7SMA6"/>
<feature type="compositionally biased region" description="Low complexity" evidence="1">
    <location>
        <begin position="440"/>
        <end position="455"/>
    </location>
</feature>